<evidence type="ECO:0000256" key="8">
    <source>
        <dbReference type="ARBA" id="ARBA00022989"/>
    </source>
</evidence>
<evidence type="ECO:0000259" key="13">
    <source>
        <dbReference type="PROSITE" id="PS50109"/>
    </source>
</evidence>
<dbReference type="CDD" id="cd00082">
    <property type="entry name" value="HisKA"/>
    <property type="match status" value="1"/>
</dbReference>
<dbReference type="GO" id="GO:0005524">
    <property type="term" value="F:ATP binding"/>
    <property type="evidence" value="ECO:0007669"/>
    <property type="project" value="UniProtKB-KW"/>
</dbReference>
<dbReference type="PANTHER" id="PTHR45436">
    <property type="entry name" value="SENSOR HISTIDINE KINASE YKOH"/>
    <property type="match status" value="1"/>
</dbReference>
<keyword evidence="7" id="KW-0418">Kinase</keyword>
<evidence type="ECO:0000256" key="10">
    <source>
        <dbReference type="ARBA" id="ARBA00023136"/>
    </source>
</evidence>
<dbReference type="InterPro" id="IPR003660">
    <property type="entry name" value="HAMP_dom"/>
</dbReference>
<dbReference type="CDD" id="cd00075">
    <property type="entry name" value="HATPase"/>
    <property type="match status" value="1"/>
</dbReference>
<dbReference type="PROSITE" id="PS50885">
    <property type="entry name" value="HAMP"/>
    <property type="match status" value="1"/>
</dbReference>
<keyword evidence="5" id="KW-0808">Transferase</keyword>
<evidence type="ECO:0000313" key="16">
    <source>
        <dbReference type="Proteomes" id="UP001371305"/>
    </source>
</evidence>
<proteinExistence type="predicted"/>
<sequence length="469" mass="51704">MKRLFQSVRWWLLLWYALILLCLITGLCLLSFRLTSNDRTVQIDREIRGFQGTFFRSLFASRPLPNKDEPPSLDEIRERLLNPGDVSKFPPELHALFSGANGGSYLACWDSDGSPLFISANSPDDLKPPCGPKDGSTKYVEQDHRREQHRVQPSGMSSIVGRDISEEQREQRNFGVLLALGGGALWLAGLGGGWWLAGRALKPIDTIGRTASRIAAGNLDERIQIANTDNELDRLGHVLNDTFERLSAAIERQKRFTADASHELRTPVTIILSETQRALKREREPEQYREILANCRTAAERMRALVESLLVLARQDLPASKFDPVACDLADIATGVADLLQPLANEHSITVQREISPAPLKGDPHSLAMVVQNLLSNALIHPPSGSTVILKTSVNEDGTVLEVSDNGPGISAEHLPRLFDRFYRADSARGQINGHTGLGLAIAKTIVENHGGRIEVTSDKGTTFRVVLP</sequence>
<dbReference type="InterPro" id="IPR004358">
    <property type="entry name" value="Sig_transdc_His_kin-like_C"/>
</dbReference>
<gene>
    <name evidence="15" type="ORF">WKV53_15865</name>
</gene>
<evidence type="ECO:0000256" key="1">
    <source>
        <dbReference type="ARBA" id="ARBA00000085"/>
    </source>
</evidence>
<dbReference type="PRINTS" id="PR00344">
    <property type="entry name" value="BCTRLSENSOR"/>
</dbReference>
<dbReference type="SMART" id="SM00388">
    <property type="entry name" value="HisKA"/>
    <property type="match status" value="1"/>
</dbReference>
<dbReference type="SMART" id="SM00387">
    <property type="entry name" value="HATPase_c"/>
    <property type="match status" value="1"/>
</dbReference>
<evidence type="ECO:0000256" key="5">
    <source>
        <dbReference type="ARBA" id="ARBA00022679"/>
    </source>
</evidence>
<evidence type="ECO:0000256" key="2">
    <source>
        <dbReference type="ARBA" id="ARBA00004141"/>
    </source>
</evidence>
<feature type="compositionally biased region" description="Basic and acidic residues" evidence="11">
    <location>
        <begin position="140"/>
        <end position="150"/>
    </location>
</feature>
<reference evidence="15 16" key="1">
    <citation type="submission" date="2024-04" db="EMBL/GenBank/DDBJ databases">
        <title>Luteolibacter sp. isolated from soil.</title>
        <authorList>
            <person name="An J."/>
        </authorList>
    </citation>
    <scope>NUCLEOTIDE SEQUENCE [LARGE SCALE GENOMIC DNA]</scope>
    <source>
        <strain evidence="15 16">Y139</strain>
    </source>
</reference>
<feature type="domain" description="HAMP" evidence="14">
    <location>
        <begin position="198"/>
        <end position="251"/>
    </location>
</feature>
<feature type="region of interest" description="Disordered" evidence="11">
    <location>
        <begin position="125"/>
        <end position="153"/>
    </location>
</feature>
<evidence type="ECO:0000256" key="6">
    <source>
        <dbReference type="ARBA" id="ARBA00022692"/>
    </source>
</evidence>
<evidence type="ECO:0000256" key="12">
    <source>
        <dbReference type="SAM" id="Phobius"/>
    </source>
</evidence>
<dbReference type="RefSeq" id="WP_341405751.1">
    <property type="nucleotide sequence ID" value="NZ_JBBUKT010000006.1"/>
</dbReference>
<feature type="transmembrane region" description="Helical" evidence="12">
    <location>
        <begin position="12"/>
        <end position="32"/>
    </location>
</feature>
<dbReference type="Gene3D" id="1.10.287.130">
    <property type="match status" value="1"/>
</dbReference>
<dbReference type="Gene3D" id="6.10.340.10">
    <property type="match status" value="1"/>
</dbReference>
<keyword evidence="16" id="KW-1185">Reference proteome</keyword>
<keyword evidence="6 12" id="KW-0812">Transmembrane</keyword>
<comment type="catalytic activity">
    <reaction evidence="1">
        <text>ATP + protein L-histidine = ADP + protein N-phospho-L-histidine.</text>
        <dbReference type="EC" id="2.7.13.3"/>
    </reaction>
</comment>
<keyword evidence="4" id="KW-0597">Phosphoprotein</keyword>
<feature type="transmembrane region" description="Helical" evidence="12">
    <location>
        <begin position="174"/>
        <end position="197"/>
    </location>
</feature>
<evidence type="ECO:0000256" key="4">
    <source>
        <dbReference type="ARBA" id="ARBA00022553"/>
    </source>
</evidence>
<accession>A0ABU9AYC3</accession>
<dbReference type="Gene3D" id="3.30.565.10">
    <property type="entry name" value="Histidine kinase-like ATPase, C-terminal domain"/>
    <property type="match status" value="1"/>
</dbReference>
<keyword evidence="15" id="KW-0547">Nucleotide-binding</keyword>
<dbReference type="InterPro" id="IPR005467">
    <property type="entry name" value="His_kinase_dom"/>
</dbReference>
<organism evidence="15 16">
    <name type="scientific">Luteolibacter soli</name>
    <dbReference type="NCBI Taxonomy" id="3135280"/>
    <lineage>
        <taxon>Bacteria</taxon>
        <taxon>Pseudomonadati</taxon>
        <taxon>Verrucomicrobiota</taxon>
        <taxon>Verrucomicrobiia</taxon>
        <taxon>Verrucomicrobiales</taxon>
        <taxon>Verrucomicrobiaceae</taxon>
        <taxon>Luteolibacter</taxon>
    </lineage>
</organism>
<dbReference type="CDD" id="cd06225">
    <property type="entry name" value="HAMP"/>
    <property type="match status" value="1"/>
</dbReference>
<name>A0ABU9AYC3_9BACT</name>
<keyword evidence="15" id="KW-0067">ATP-binding</keyword>
<dbReference type="SMART" id="SM00304">
    <property type="entry name" value="HAMP"/>
    <property type="match status" value="1"/>
</dbReference>
<feature type="domain" description="Histidine kinase" evidence="13">
    <location>
        <begin position="259"/>
        <end position="469"/>
    </location>
</feature>
<dbReference type="Pfam" id="PF02518">
    <property type="entry name" value="HATPase_c"/>
    <property type="match status" value="1"/>
</dbReference>
<dbReference type="PANTHER" id="PTHR45436:SF15">
    <property type="entry name" value="SENSOR HISTIDINE KINASE CUSS"/>
    <property type="match status" value="1"/>
</dbReference>
<protein>
    <recommendedName>
        <fullName evidence="3">histidine kinase</fullName>
        <ecNumber evidence="3">2.7.13.3</ecNumber>
    </recommendedName>
</protein>
<evidence type="ECO:0000259" key="14">
    <source>
        <dbReference type="PROSITE" id="PS50885"/>
    </source>
</evidence>
<evidence type="ECO:0000256" key="11">
    <source>
        <dbReference type="SAM" id="MobiDB-lite"/>
    </source>
</evidence>
<dbReference type="PROSITE" id="PS50109">
    <property type="entry name" value="HIS_KIN"/>
    <property type="match status" value="1"/>
</dbReference>
<dbReference type="SUPFAM" id="SSF55874">
    <property type="entry name" value="ATPase domain of HSP90 chaperone/DNA topoisomerase II/histidine kinase"/>
    <property type="match status" value="1"/>
</dbReference>
<comment type="subcellular location">
    <subcellularLocation>
        <location evidence="2">Membrane</location>
        <topology evidence="2">Multi-pass membrane protein</topology>
    </subcellularLocation>
</comment>
<keyword evidence="10 12" id="KW-0472">Membrane</keyword>
<dbReference type="EC" id="2.7.13.3" evidence="3"/>
<dbReference type="Pfam" id="PF00512">
    <property type="entry name" value="HisKA"/>
    <property type="match status" value="1"/>
</dbReference>
<dbReference type="InterPro" id="IPR003594">
    <property type="entry name" value="HATPase_dom"/>
</dbReference>
<comment type="caution">
    <text evidence="15">The sequence shown here is derived from an EMBL/GenBank/DDBJ whole genome shotgun (WGS) entry which is preliminary data.</text>
</comment>
<dbReference type="SUPFAM" id="SSF47384">
    <property type="entry name" value="Homodimeric domain of signal transducing histidine kinase"/>
    <property type="match status" value="1"/>
</dbReference>
<keyword evidence="9" id="KW-0902">Two-component regulatory system</keyword>
<dbReference type="EMBL" id="JBBUKT010000006">
    <property type="protein sequence ID" value="MEK7951992.1"/>
    <property type="molecule type" value="Genomic_DNA"/>
</dbReference>
<dbReference type="InterPro" id="IPR036890">
    <property type="entry name" value="HATPase_C_sf"/>
</dbReference>
<evidence type="ECO:0000256" key="9">
    <source>
        <dbReference type="ARBA" id="ARBA00023012"/>
    </source>
</evidence>
<dbReference type="InterPro" id="IPR003661">
    <property type="entry name" value="HisK_dim/P_dom"/>
</dbReference>
<evidence type="ECO:0000313" key="15">
    <source>
        <dbReference type="EMBL" id="MEK7951992.1"/>
    </source>
</evidence>
<dbReference type="Pfam" id="PF00672">
    <property type="entry name" value="HAMP"/>
    <property type="match status" value="1"/>
</dbReference>
<evidence type="ECO:0000256" key="7">
    <source>
        <dbReference type="ARBA" id="ARBA00022777"/>
    </source>
</evidence>
<keyword evidence="8 12" id="KW-1133">Transmembrane helix</keyword>
<dbReference type="InterPro" id="IPR036097">
    <property type="entry name" value="HisK_dim/P_sf"/>
</dbReference>
<dbReference type="InterPro" id="IPR050428">
    <property type="entry name" value="TCS_sensor_his_kinase"/>
</dbReference>
<dbReference type="SUPFAM" id="SSF158472">
    <property type="entry name" value="HAMP domain-like"/>
    <property type="match status" value="1"/>
</dbReference>
<evidence type="ECO:0000256" key="3">
    <source>
        <dbReference type="ARBA" id="ARBA00012438"/>
    </source>
</evidence>
<dbReference type="Proteomes" id="UP001371305">
    <property type="component" value="Unassembled WGS sequence"/>
</dbReference>